<feature type="compositionally biased region" description="Low complexity" evidence="1">
    <location>
        <begin position="77"/>
        <end position="102"/>
    </location>
</feature>
<accession>A0A6P8YXX2</accession>
<organism evidence="3">
    <name type="scientific">Thrips palmi</name>
    <name type="common">Melon thrips</name>
    <dbReference type="NCBI Taxonomy" id="161013"/>
    <lineage>
        <taxon>Eukaryota</taxon>
        <taxon>Metazoa</taxon>
        <taxon>Ecdysozoa</taxon>
        <taxon>Arthropoda</taxon>
        <taxon>Hexapoda</taxon>
        <taxon>Insecta</taxon>
        <taxon>Pterygota</taxon>
        <taxon>Neoptera</taxon>
        <taxon>Paraneoptera</taxon>
        <taxon>Thysanoptera</taxon>
        <taxon>Terebrantia</taxon>
        <taxon>Thripoidea</taxon>
        <taxon>Thripidae</taxon>
        <taxon>Thrips</taxon>
    </lineage>
</organism>
<keyword evidence="2" id="KW-1185">Reference proteome</keyword>
<dbReference type="InParanoid" id="A0A6P8YXX2"/>
<gene>
    <name evidence="3" type="primary">LOC117645795</name>
</gene>
<dbReference type="KEGG" id="tpal:117645795"/>
<evidence type="ECO:0000313" key="2">
    <source>
        <dbReference type="Proteomes" id="UP000515158"/>
    </source>
</evidence>
<evidence type="ECO:0000256" key="1">
    <source>
        <dbReference type="SAM" id="MobiDB-lite"/>
    </source>
</evidence>
<dbReference type="RefSeq" id="XP_034242111.1">
    <property type="nucleotide sequence ID" value="XM_034386220.1"/>
</dbReference>
<dbReference type="Proteomes" id="UP000515158">
    <property type="component" value="Unplaced"/>
</dbReference>
<proteinExistence type="predicted"/>
<dbReference type="GeneID" id="117645795"/>
<dbReference type="AlphaFoldDB" id="A0A6P8YXX2"/>
<sequence>MSDWLAACRMPPPAPPSAPAASGPVMARRVPLHPLAPYKDDGVPTPWLGRSRYDPLGLSEPTPACPASTPPGPAPAPAANASTSSTPATVPSRSVPTTSPAVDPTWAPSRTASRATPTIGRPQAPSTVRTPIGFPPPPQRGRYHLRGRPVVRPMGPTIFSRLGPHPSSMPMVEGTNPVPYPHSWRRSAWPPYFTVRGPRPGTYWSWRGPLQ</sequence>
<protein>
    <submittedName>
        <fullName evidence="3">Proline-rich receptor-like protein kinase PERK8</fullName>
    </submittedName>
</protein>
<feature type="region of interest" description="Disordered" evidence="1">
    <location>
        <begin position="1"/>
        <end position="150"/>
    </location>
</feature>
<name>A0A6P8YXX2_THRPL</name>
<evidence type="ECO:0000313" key="3">
    <source>
        <dbReference type="RefSeq" id="XP_034242111.1"/>
    </source>
</evidence>
<reference evidence="3" key="1">
    <citation type="submission" date="2025-08" db="UniProtKB">
        <authorList>
            <consortium name="RefSeq"/>
        </authorList>
    </citation>
    <scope>IDENTIFICATION</scope>
    <source>
        <tissue evidence="3">Total insect</tissue>
    </source>
</reference>